<sequence>MFPALVLAFIFIPIIEIAVIIQVGSFLGALTTIAIMVITAIIGAALVREQGLRTLFNLQSRMAQGELPGTQLVEGVLLAVTGVLLVTPGFVTDIAGFLILVPALRQALANRLLTRMQGQVSASVHGFARQPNDFGQNGGFEQPRGFEQNSGFQQQTPKSNGDTFEGEYQRKD</sequence>
<dbReference type="Pfam" id="PF04186">
    <property type="entry name" value="FxsA"/>
    <property type="match status" value="1"/>
</dbReference>
<dbReference type="Proteomes" id="UP001161422">
    <property type="component" value="Unassembled WGS sequence"/>
</dbReference>
<protein>
    <submittedName>
        <fullName evidence="3">Membrane protein FxsA</fullName>
    </submittedName>
</protein>
<evidence type="ECO:0000256" key="1">
    <source>
        <dbReference type="SAM" id="MobiDB-lite"/>
    </source>
</evidence>
<reference evidence="3" key="2">
    <citation type="submission" date="2023-01" db="EMBL/GenBank/DDBJ databases">
        <title>Draft genome sequence of Paraferrimonas sedimenticola strain NBRC 101628.</title>
        <authorList>
            <person name="Sun Q."/>
            <person name="Mori K."/>
        </authorList>
    </citation>
    <scope>NUCLEOTIDE SEQUENCE</scope>
    <source>
        <strain evidence="3">NBRC 101628</strain>
    </source>
</reference>
<feature type="region of interest" description="Disordered" evidence="1">
    <location>
        <begin position="132"/>
        <end position="172"/>
    </location>
</feature>
<dbReference type="RefSeq" id="WP_095506330.1">
    <property type="nucleotide sequence ID" value="NZ_BSNC01000003.1"/>
</dbReference>
<keyword evidence="2" id="KW-0812">Transmembrane</keyword>
<keyword evidence="2" id="KW-0472">Membrane</keyword>
<accession>A0AA37W0Q1</accession>
<comment type="caution">
    <text evidence="3">The sequence shown here is derived from an EMBL/GenBank/DDBJ whole genome shotgun (WGS) entry which is preliminary data.</text>
</comment>
<organism evidence="3 4">
    <name type="scientific">Paraferrimonas sedimenticola</name>
    <dbReference type="NCBI Taxonomy" id="375674"/>
    <lineage>
        <taxon>Bacteria</taxon>
        <taxon>Pseudomonadati</taxon>
        <taxon>Pseudomonadota</taxon>
        <taxon>Gammaproteobacteria</taxon>
        <taxon>Alteromonadales</taxon>
        <taxon>Ferrimonadaceae</taxon>
        <taxon>Paraferrimonas</taxon>
    </lineage>
</organism>
<keyword evidence="4" id="KW-1185">Reference proteome</keyword>
<evidence type="ECO:0000256" key="2">
    <source>
        <dbReference type="SAM" id="Phobius"/>
    </source>
</evidence>
<gene>
    <name evidence="3" type="primary">fxsA</name>
    <name evidence="3" type="ORF">GCM10007895_10640</name>
</gene>
<dbReference type="PANTHER" id="PTHR35335">
    <property type="entry name" value="UPF0716 PROTEIN FXSA"/>
    <property type="match status" value="1"/>
</dbReference>
<proteinExistence type="predicted"/>
<dbReference type="GO" id="GO:0016020">
    <property type="term" value="C:membrane"/>
    <property type="evidence" value="ECO:0007669"/>
    <property type="project" value="InterPro"/>
</dbReference>
<feature type="compositionally biased region" description="Polar residues" evidence="1">
    <location>
        <begin position="147"/>
        <end position="162"/>
    </location>
</feature>
<name>A0AA37W0Q1_9GAMM</name>
<evidence type="ECO:0000313" key="3">
    <source>
        <dbReference type="EMBL" id="GLP95758.1"/>
    </source>
</evidence>
<dbReference type="AlphaFoldDB" id="A0AA37W0Q1"/>
<dbReference type="InterPro" id="IPR007313">
    <property type="entry name" value="FxsA"/>
</dbReference>
<feature type="transmembrane region" description="Helical" evidence="2">
    <location>
        <begin position="27"/>
        <end position="47"/>
    </location>
</feature>
<evidence type="ECO:0000313" key="4">
    <source>
        <dbReference type="Proteomes" id="UP001161422"/>
    </source>
</evidence>
<reference evidence="3" key="1">
    <citation type="journal article" date="2014" name="Int. J. Syst. Evol. Microbiol.">
        <title>Complete genome sequence of Corynebacterium casei LMG S-19264T (=DSM 44701T), isolated from a smear-ripened cheese.</title>
        <authorList>
            <consortium name="US DOE Joint Genome Institute (JGI-PGF)"/>
            <person name="Walter F."/>
            <person name="Albersmeier A."/>
            <person name="Kalinowski J."/>
            <person name="Ruckert C."/>
        </authorList>
    </citation>
    <scope>NUCLEOTIDE SEQUENCE</scope>
    <source>
        <strain evidence="3">NBRC 101628</strain>
    </source>
</reference>
<dbReference type="EMBL" id="BSNC01000003">
    <property type="protein sequence ID" value="GLP95758.1"/>
    <property type="molecule type" value="Genomic_DNA"/>
</dbReference>
<dbReference type="PANTHER" id="PTHR35335:SF1">
    <property type="entry name" value="UPF0716 PROTEIN FXSA"/>
    <property type="match status" value="1"/>
</dbReference>
<keyword evidence="2" id="KW-1133">Transmembrane helix</keyword>
<dbReference type="NCBIfam" id="NF008528">
    <property type="entry name" value="PRK11463.1-2"/>
    <property type="match status" value="1"/>
</dbReference>